<proteinExistence type="predicted"/>
<accession>A0A8H4RU03</accession>
<evidence type="ECO:0008006" key="4">
    <source>
        <dbReference type="Google" id="ProtNLM"/>
    </source>
</evidence>
<feature type="binding site" description="axial binding residue" evidence="1">
    <location>
        <position position="351"/>
    </location>
    <ligand>
        <name>heme</name>
        <dbReference type="ChEBI" id="CHEBI:30413"/>
    </ligand>
    <ligandPart>
        <name>Fe</name>
        <dbReference type="ChEBI" id="CHEBI:18248"/>
    </ligandPart>
</feature>
<dbReference type="PRINTS" id="PR00463">
    <property type="entry name" value="EP450I"/>
</dbReference>
<keyword evidence="1" id="KW-0479">Metal-binding</keyword>
<sequence length="383" mass="43935">METRSVYRGLLEALKEIYSSGGSGYDKTEFYTLFKQFDTRTMFSTLWKGDHSQKKRHIANQYANTNILRPQVIKGIQELADAFVNKCVESQEKSMDAYVYLHCYALDCASHHLFNPYGLHSINKPEDRKIMEELSYHDSLKGFPLDHLLQYYLPTLTTLLSKIVKPRHSPLSNNYVINTCEKPDPGEHTLLYALQNSKDQFNPIQIAAECSDHFVAGIDTTGDALCFLMYQLSLPESSPIQEKLFHELNENKDKNWDELQYLDAIVKEGLRCFPPIPMSQPRYVPPGGRTINRYFLPAGTIVSCQAWSVHRLNEDVYVDGDTFSLERWLDSTRILEMNRLFFSFGAGGRGCTGRHRNEMSSQKSIFAFSDQNIFGYERADGPL</sequence>
<gene>
    <name evidence="2" type="ORF">G7Y89_g2744</name>
</gene>
<dbReference type="OrthoDB" id="1470350at2759"/>
<evidence type="ECO:0000313" key="3">
    <source>
        <dbReference type="Proteomes" id="UP000566819"/>
    </source>
</evidence>
<comment type="cofactor">
    <cofactor evidence="1">
        <name>heme</name>
        <dbReference type="ChEBI" id="CHEBI:30413"/>
    </cofactor>
</comment>
<dbReference type="AlphaFoldDB" id="A0A8H4RU03"/>
<comment type="caution">
    <text evidence="2">The sequence shown here is derived from an EMBL/GenBank/DDBJ whole genome shotgun (WGS) entry which is preliminary data.</text>
</comment>
<dbReference type="InterPro" id="IPR050121">
    <property type="entry name" value="Cytochrome_P450_monoxygenase"/>
</dbReference>
<evidence type="ECO:0000313" key="2">
    <source>
        <dbReference type="EMBL" id="KAF4635358.1"/>
    </source>
</evidence>
<dbReference type="Proteomes" id="UP000566819">
    <property type="component" value="Unassembled WGS sequence"/>
</dbReference>
<dbReference type="PRINTS" id="PR00385">
    <property type="entry name" value="P450"/>
</dbReference>
<keyword evidence="1" id="KW-0349">Heme</keyword>
<dbReference type="PANTHER" id="PTHR24305:SF164">
    <property type="entry name" value="P450, PUTATIVE (EUROFUNG)-RELATED"/>
    <property type="match status" value="1"/>
</dbReference>
<dbReference type="GO" id="GO:0005506">
    <property type="term" value="F:iron ion binding"/>
    <property type="evidence" value="ECO:0007669"/>
    <property type="project" value="InterPro"/>
</dbReference>
<dbReference type="Gene3D" id="1.10.630.10">
    <property type="entry name" value="Cytochrome P450"/>
    <property type="match status" value="1"/>
</dbReference>
<protein>
    <recommendedName>
        <fullName evidence="4">Cytochrome P450</fullName>
    </recommendedName>
</protein>
<dbReference type="PANTHER" id="PTHR24305">
    <property type="entry name" value="CYTOCHROME P450"/>
    <property type="match status" value="1"/>
</dbReference>
<reference evidence="2 3" key="1">
    <citation type="submission" date="2020-03" db="EMBL/GenBank/DDBJ databases">
        <title>Draft Genome Sequence of Cudoniella acicularis.</title>
        <authorList>
            <person name="Buettner E."/>
            <person name="Kellner H."/>
        </authorList>
    </citation>
    <scope>NUCLEOTIDE SEQUENCE [LARGE SCALE GENOMIC DNA]</scope>
    <source>
        <strain evidence="2 3">DSM 108380</strain>
    </source>
</reference>
<name>A0A8H4RU03_9HELO</name>
<dbReference type="InterPro" id="IPR002401">
    <property type="entry name" value="Cyt_P450_E_grp-I"/>
</dbReference>
<organism evidence="2 3">
    <name type="scientific">Cudoniella acicularis</name>
    <dbReference type="NCBI Taxonomy" id="354080"/>
    <lineage>
        <taxon>Eukaryota</taxon>
        <taxon>Fungi</taxon>
        <taxon>Dikarya</taxon>
        <taxon>Ascomycota</taxon>
        <taxon>Pezizomycotina</taxon>
        <taxon>Leotiomycetes</taxon>
        <taxon>Helotiales</taxon>
        <taxon>Tricladiaceae</taxon>
        <taxon>Cudoniella</taxon>
    </lineage>
</organism>
<dbReference type="InterPro" id="IPR001128">
    <property type="entry name" value="Cyt_P450"/>
</dbReference>
<dbReference type="GO" id="GO:0020037">
    <property type="term" value="F:heme binding"/>
    <property type="evidence" value="ECO:0007669"/>
    <property type="project" value="InterPro"/>
</dbReference>
<dbReference type="Pfam" id="PF00067">
    <property type="entry name" value="p450"/>
    <property type="match status" value="1"/>
</dbReference>
<dbReference type="SUPFAM" id="SSF48264">
    <property type="entry name" value="Cytochrome P450"/>
    <property type="match status" value="1"/>
</dbReference>
<dbReference type="InterPro" id="IPR036396">
    <property type="entry name" value="Cyt_P450_sf"/>
</dbReference>
<dbReference type="GO" id="GO:0016705">
    <property type="term" value="F:oxidoreductase activity, acting on paired donors, with incorporation or reduction of molecular oxygen"/>
    <property type="evidence" value="ECO:0007669"/>
    <property type="project" value="InterPro"/>
</dbReference>
<evidence type="ECO:0000256" key="1">
    <source>
        <dbReference type="PIRSR" id="PIRSR602401-1"/>
    </source>
</evidence>
<dbReference type="EMBL" id="JAAMPI010000124">
    <property type="protein sequence ID" value="KAF4635358.1"/>
    <property type="molecule type" value="Genomic_DNA"/>
</dbReference>
<keyword evidence="3" id="KW-1185">Reference proteome</keyword>
<keyword evidence="1" id="KW-0408">Iron</keyword>
<dbReference type="GO" id="GO:0004497">
    <property type="term" value="F:monooxygenase activity"/>
    <property type="evidence" value="ECO:0007669"/>
    <property type="project" value="InterPro"/>
</dbReference>